<feature type="domain" description="Disease resistance protein At4g27190-like leucine-rich repeats" evidence="2">
    <location>
        <begin position="20"/>
        <end position="112"/>
    </location>
</feature>
<organism evidence="3 4">
    <name type="scientific">Prunus armeniaca</name>
    <name type="common">Apricot</name>
    <name type="synonym">Armeniaca vulgaris</name>
    <dbReference type="NCBI Taxonomy" id="36596"/>
    <lineage>
        <taxon>Eukaryota</taxon>
        <taxon>Viridiplantae</taxon>
        <taxon>Streptophyta</taxon>
        <taxon>Embryophyta</taxon>
        <taxon>Tracheophyta</taxon>
        <taxon>Spermatophyta</taxon>
        <taxon>Magnoliopsida</taxon>
        <taxon>eudicotyledons</taxon>
        <taxon>Gunneridae</taxon>
        <taxon>Pentapetalae</taxon>
        <taxon>rosids</taxon>
        <taxon>fabids</taxon>
        <taxon>Rosales</taxon>
        <taxon>Rosaceae</taxon>
        <taxon>Amygdaloideae</taxon>
        <taxon>Amygdaleae</taxon>
        <taxon>Prunus</taxon>
    </lineage>
</organism>
<dbReference type="PANTHER" id="PTHR33463:SF209">
    <property type="entry name" value="DISEASE RESISTANCE PROTEIN RPS2-LIKE"/>
    <property type="match status" value="1"/>
</dbReference>
<dbReference type="Proteomes" id="UP000507245">
    <property type="component" value="Unassembled WGS sequence"/>
</dbReference>
<proteinExistence type="predicted"/>
<dbReference type="InterPro" id="IPR057135">
    <property type="entry name" value="At4g27190-like_LRR"/>
</dbReference>
<dbReference type="OrthoDB" id="1164840at2759"/>
<dbReference type="EMBL" id="CAEKKB010000003">
    <property type="protein sequence ID" value="CAB4303925.1"/>
    <property type="molecule type" value="Genomic_DNA"/>
</dbReference>
<dbReference type="AlphaFoldDB" id="A0A6J5WV53"/>
<dbReference type="InterPro" id="IPR050905">
    <property type="entry name" value="Plant_NBS-LRR"/>
</dbReference>
<keyword evidence="1" id="KW-0611">Plant defense</keyword>
<protein>
    <recommendedName>
        <fullName evidence="2">Disease resistance protein At4g27190-like leucine-rich repeats domain-containing protein</fullName>
    </recommendedName>
</protein>
<dbReference type="SUPFAM" id="SSF52047">
    <property type="entry name" value="RNI-like"/>
    <property type="match status" value="1"/>
</dbReference>
<evidence type="ECO:0000313" key="4">
    <source>
        <dbReference type="Proteomes" id="UP000507245"/>
    </source>
</evidence>
<sequence>MLKDLVTLSVTINESDDSDNLECLEVEGCESLQVIFQPKESNYAHKFTKIKRLVLKAWPMLIDIWEMGSQQIDGFRNLRWLEVHGCEQMKYLFSPSIVKLLISLEQIKVIDCWMMEEIVAETEAEHAEEMELPLVNSIMLRNLPNFKRVCTEAYTLKCPSLAVAELVYIECNPKLKIKIDLGFYAQFLQRMHLS</sequence>
<evidence type="ECO:0000256" key="1">
    <source>
        <dbReference type="ARBA" id="ARBA00022821"/>
    </source>
</evidence>
<keyword evidence="4" id="KW-1185">Reference proteome</keyword>
<dbReference type="Pfam" id="PF23247">
    <property type="entry name" value="LRR_RPS2"/>
    <property type="match status" value="1"/>
</dbReference>
<evidence type="ECO:0000313" key="3">
    <source>
        <dbReference type="EMBL" id="CAB4303925.1"/>
    </source>
</evidence>
<dbReference type="InterPro" id="IPR032675">
    <property type="entry name" value="LRR_dom_sf"/>
</dbReference>
<reference evidence="4" key="1">
    <citation type="journal article" date="2020" name="Genome Biol.">
        <title>Gamete binning: chromosome-level and haplotype-resolved genome assembly enabled by high-throughput single-cell sequencing of gamete genomes.</title>
        <authorList>
            <person name="Campoy J.A."/>
            <person name="Sun H."/>
            <person name="Goel M."/>
            <person name="Jiao W.-B."/>
            <person name="Folz-Donahue K."/>
            <person name="Wang N."/>
            <person name="Rubio M."/>
            <person name="Liu C."/>
            <person name="Kukat C."/>
            <person name="Ruiz D."/>
            <person name="Huettel B."/>
            <person name="Schneeberger K."/>
        </authorList>
    </citation>
    <scope>NUCLEOTIDE SEQUENCE [LARGE SCALE GENOMIC DNA]</scope>
    <source>
        <strain evidence="4">cv. Rojo Pasion</strain>
    </source>
</reference>
<evidence type="ECO:0000259" key="2">
    <source>
        <dbReference type="Pfam" id="PF23247"/>
    </source>
</evidence>
<dbReference type="PANTHER" id="PTHR33463">
    <property type="entry name" value="NB-ARC DOMAIN-CONTAINING PROTEIN-RELATED"/>
    <property type="match status" value="1"/>
</dbReference>
<gene>
    <name evidence="3" type="ORF">ORAREDHAP_LOCUS20856</name>
</gene>
<dbReference type="Gene3D" id="3.80.10.10">
    <property type="entry name" value="Ribonuclease Inhibitor"/>
    <property type="match status" value="1"/>
</dbReference>
<name>A0A6J5WV53_PRUAR</name>
<accession>A0A6J5WV53</accession>